<dbReference type="Gene3D" id="1.10.1420.10">
    <property type="match status" value="1"/>
</dbReference>
<comment type="caution">
    <text evidence="5">The sequence shown here is derived from an EMBL/GenBank/DDBJ whole genome shotgun (WGS) entry which is preliminary data.</text>
</comment>
<dbReference type="GO" id="GO:0030983">
    <property type="term" value="F:mismatched DNA binding"/>
    <property type="evidence" value="ECO:0007669"/>
    <property type="project" value="InterPro"/>
</dbReference>
<dbReference type="SMART" id="SM00534">
    <property type="entry name" value="MUTSac"/>
    <property type="match status" value="1"/>
</dbReference>
<gene>
    <name evidence="5" type="ORF">CLV42_114198</name>
</gene>
<organism evidence="5 6">
    <name type="scientific">Chitinophaga ginsengisoli</name>
    <dbReference type="NCBI Taxonomy" id="363837"/>
    <lineage>
        <taxon>Bacteria</taxon>
        <taxon>Pseudomonadati</taxon>
        <taxon>Bacteroidota</taxon>
        <taxon>Chitinophagia</taxon>
        <taxon>Chitinophagales</taxon>
        <taxon>Chitinophagaceae</taxon>
        <taxon>Chitinophaga</taxon>
    </lineage>
</organism>
<keyword evidence="1" id="KW-0547">Nucleotide-binding</keyword>
<dbReference type="InterPro" id="IPR036187">
    <property type="entry name" value="DNA_mismatch_repair_MutS_sf"/>
</dbReference>
<protein>
    <submittedName>
        <fullName evidence="5">MutS-like protein</fullName>
    </submittedName>
</protein>
<dbReference type="Gene3D" id="3.40.50.300">
    <property type="entry name" value="P-loop containing nucleotide triphosphate hydrolases"/>
    <property type="match status" value="1"/>
</dbReference>
<feature type="domain" description="DNA mismatch repair proteins mutS family" evidence="4">
    <location>
        <begin position="243"/>
        <end position="424"/>
    </location>
</feature>
<dbReference type="Pfam" id="PF05192">
    <property type="entry name" value="MutS_III"/>
    <property type="match status" value="1"/>
</dbReference>
<dbReference type="GO" id="GO:0006298">
    <property type="term" value="P:mismatch repair"/>
    <property type="evidence" value="ECO:0007669"/>
    <property type="project" value="InterPro"/>
</dbReference>
<dbReference type="GO" id="GO:0005524">
    <property type="term" value="F:ATP binding"/>
    <property type="evidence" value="ECO:0007669"/>
    <property type="project" value="UniProtKB-KW"/>
</dbReference>
<dbReference type="InterPro" id="IPR027417">
    <property type="entry name" value="P-loop_NTPase"/>
</dbReference>
<dbReference type="GO" id="GO:0140664">
    <property type="term" value="F:ATP-dependent DNA damage sensor activity"/>
    <property type="evidence" value="ECO:0007669"/>
    <property type="project" value="InterPro"/>
</dbReference>
<proteinExistence type="predicted"/>
<dbReference type="PANTHER" id="PTHR11361">
    <property type="entry name" value="DNA MISMATCH REPAIR PROTEIN MUTS FAMILY MEMBER"/>
    <property type="match status" value="1"/>
</dbReference>
<evidence type="ECO:0000313" key="6">
    <source>
        <dbReference type="Proteomes" id="UP000240978"/>
    </source>
</evidence>
<dbReference type="AlphaFoldDB" id="A0A2P8FTK3"/>
<evidence type="ECO:0000259" key="4">
    <source>
        <dbReference type="SMART" id="SM00534"/>
    </source>
</evidence>
<accession>A0A2P8FTK3</accession>
<keyword evidence="2" id="KW-0067">ATP-binding</keyword>
<evidence type="ECO:0000256" key="2">
    <source>
        <dbReference type="ARBA" id="ARBA00022840"/>
    </source>
</evidence>
<evidence type="ECO:0000313" key="5">
    <source>
        <dbReference type="EMBL" id="PSL25049.1"/>
    </source>
</evidence>
<evidence type="ECO:0000256" key="3">
    <source>
        <dbReference type="ARBA" id="ARBA00023125"/>
    </source>
</evidence>
<dbReference type="Pfam" id="PF00488">
    <property type="entry name" value="MutS_V"/>
    <property type="match status" value="1"/>
</dbReference>
<dbReference type="GO" id="GO:0005829">
    <property type="term" value="C:cytosol"/>
    <property type="evidence" value="ECO:0007669"/>
    <property type="project" value="TreeGrafter"/>
</dbReference>
<dbReference type="SUPFAM" id="SSF52540">
    <property type="entry name" value="P-loop containing nucleoside triphosphate hydrolases"/>
    <property type="match status" value="1"/>
</dbReference>
<evidence type="ECO:0000256" key="1">
    <source>
        <dbReference type="ARBA" id="ARBA00022741"/>
    </source>
</evidence>
<dbReference type="InterPro" id="IPR007696">
    <property type="entry name" value="DNA_mismatch_repair_MutS_core"/>
</dbReference>
<keyword evidence="6" id="KW-1185">Reference proteome</keyword>
<name>A0A2P8FTK3_9BACT</name>
<sequence>MSMSFIADKQTLEDLNLLGRFKTNSIYNLFSRIKTTGGEQLLERMFQQPLTNPAAINERSATFRYFQEKQLTFPFNGVSFRQAENYLNMGGASSLSAILKKRLNAFLHDDEYEKLLTGLKATIGTLRTFRKFLQELSDYSDAAAWGKTLSAISWLDSDKELTLLTVARYDRLLRHTLRNEMEQLLEAVHQLDVYIAVSDVARQRGFHYATALPSSPSVFRTSALRHPALDAGVANPVSLHGDSNVIFLTGANMAGKSTLMKSFGIALYLAHMGFPVAAADMAFSVRDGLYSSINVPDNLNMGYSHFYAEVLRVKQVAAEVSSGKKLVVIFDELFKGTNVKDAYDATLAVTAAFARYRNCFFIISTHIIEVGNALHQYGNLQFAYLPTLLEGTKPRYTYQLREGITSDRHGMMIIENEGILELLNS</sequence>
<reference evidence="5 6" key="1">
    <citation type="submission" date="2018-03" db="EMBL/GenBank/DDBJ databases">
        <title>Genomic Encyclopedia of Archaeal and Bacterial Type Strains, Phase II (KMG-II): from individual species to whole genera.</title>
        <authorList>
            <person name="Goeker M."/>
        </authorList>
    </citation>
    <scope>NUCLEOTIDE SEQUENCE [LARGE SCALE GENOMIC DNA]</scope>
    <source>
        <strain evidence="5 6">DSM 18107</strain>
    </source>
</reference>
<dbReference type="InterPro" id="IPR000432">
    <property type="entry name" value="DNA_mismatch_repair_MutS_C"/>
</dbReference>
<dbReference type="SUPFAM" id="SSF48334">
    <property type="entry name" value="DNA repair protein MutS, domain III"/>
    <property type="match status" value="1"/>
</dbReference>
<dbReference type="InterPro" id="IPR045076">
    <property type="entry name" value="MutS"/>
</dbReference>
<keyword evidence="3" id="KW-0238">DNA-binding</keyword>
<dbReference type="EMBL" id="PYGK01000014">
    <property type="protein sequence ID" value="PSL25049.1"/>
    <property type="molecule type" value="Genomic_DNA"/>
</dbReference>
<dbReference type="Proteomes" id="UP000240978">
    <property type="component" value="Unassembled WGS sequence"/>
</dbReference>
<dbReference type="PANTHER" id="PTHR11361:SF99">
    <property type="entry name" value="DNA MISMATCH REPAIR PROTEIN"/>
    <property type="match status" value="1"/>
</dbReference>